<evidence type="ECO:0000259" key="16">
    <source>
        <dbReference type="Pfam" id="PF00899"/>
    </source>
</evidence>
<feature type="domain" description="Ubiquitin-like modifier-activating enzyme Atg7 N-terminal" evidence="17">
    <location>
        <begin position="9"/>
        <end position="133"/>
    </location>
</feature>
<dbReference type="CDD" id="cd01486">
    <property type="entry name" value="Apg7"/>
    <property type="match status" value="1"/>
</dbReference>
<evidence type="ECO:0000256" key="12">
    <source>
        <dbReference type="ARBA" id="ARBA00029897"/>
    </source>
</evidence>
<dbReference type="GO" id="GO:0010667">
    <property type="term" value="P:negative regulation of cardiac muscle cell apoptotic process"/>
    <property type="evidence" value="ECO:0007669"/>
    <property type="project" value="UniProtKB-ARBA"/>
</dbReference>
<dbReference type="GO" id="GO:0006995">
    <property type="term" value="P:cellular response to nitrogen starvation"/>
    <property type="evidence" value="ECO:0007669"/>
    <property type="project" value="TreeGrafter"/>
</dbReference>
<evidence type="ECO:0000256" key="2">
    <source>
        <dbReference type="ARBA" id="ARBA00004496"/>
    </source>
</evidence>
<dbReference type="InterPro" id="IPR000594">
    <property type="entry name" value="ThiF_NAD_FAD-bd"/>
</dbReference>
<dbReference type="GO" id="GO:0009896">
    <property type="term" value="P:positive regulation of catabolic process"/>
    <property type="evidence" value="ECO:0007669"/>
    <property type="project" value="UniProtKB-ARBA"/>
</dbReference>
<dbReference type="FunFam" id="3.40.50.720:FF:000156">
    <property type="entry name" value="Ubiquitin-like modifier-activating enzyme ATG7"/>
    <property type="match status" value="1"/>
</dbReference>
<comment type="subcellular location">
    <subcellularLocation>
        <location evidence="2">Cytoplasm</location>
    </subcellularLocation>
    <subcellularLocation>
        <location evidence="1">Preautophagosomal structure</location>
    </subcellularLocation>
</comment>
<dbReference type="SUPFAM" id="SSF69572">
    <property type="entry name" value="Activating enzymes of the ubiquitin-like proteins"/>
    <property type="match status" value="1"/>
</dbReference>
<comment type="similarity">
    <text evidence="3">Belongs to the ATG7 family.</text>
</comment>
<dbReference type="Pfam" id="PF00899">
    <property type="entry name" value="ThiF"/>
    <property type="match status" value="1"/>
</dbReference>
<dbReference type="GO" id="GO:0060255">
    <property type="term" value="P:regulation of macromolecule metabolic process"/>
    <property type="evidence" value="ECO:0007669"/>
    <property type="project" value="UniProtKB-ARBA"/>
</dbReference>
<evidence type="ECO:0000256" key="6">
    <source>
        <dbReference type="ARBA" id="ARBA00022448"/>
    </source>
</evidence>
<evidence type="ECO:0000256" key="7">
    <source>
        <dbReference type="ARBA" id="ARBA00022490"/>
    </source>
</evidence>
<evidence type="ECO:0000256" key="5">
    <source>
        <dbReference type="ARBA" id="ARBA00018730"/>
    </source>
</evidence>
<protein>
    <recommendedName>
        <fullName evidence="4">Ubiquitin-like modifier-activating enzyme ATG7</fullName>
    </recommendedName>
    <alternativeName>
        <fullName evidence="12 14">ATG12-activating enzyme E1 ATG7</fullName>
    </alternativeName>
    <alternativeName>
        <fullName evidence="13">Autophagy-related protein 7</fullName>
    </alternativeName>
    <alternativeName>
        <fullName evidence="5">Ubiquitin-like modifier-activating enzyme atg7</fullName>
    </alternativeName>
</protein>
<dbReference type="GO" id="GO:0034727">
    <property type="term" value="P:piecemeal microautophagy of the nucleus"/>
    <property type="evidence" value="ECO:0007669"/>
    <property type="project" value="TreeGrafter"/>
</dbReference>
<dbReference type="FunFam" id="3.40.140.70:FF:000001">
    <property type="entry name" value="Ubiquitin-like modifier-activating enzyme atg7"/>
    <property type="match status" value="1"/>
</dbReference>
<organism evidence="18 19">
    <name type="scientific">Spermophilus dauricus</name>
    <name type="common">Daurian ground squirrel</name>
    <dbReference type="NCBI Taxonomy" id="99837"/>
    <lineage>
        <taxon>Eukaryota</taxon>
        <taxon>Metazoa</taxon>
        <taxon>Chordata</taxon>
        <taxon>Craniata</taxon>
        <taxon>Vertebrata</taxon>
        <taxon>Euteleostomi</taxon>
        <taxon>Mammalia</taxon>
        <taxon>Eutheria</taxon>
        <taxon>Euarchontoglires</taxon>
        <taxon>Glires</taxon>
        <taxon>Rodentia</taxon>
        <taxon>Sciuromorpha</taxon>
        <taxon>Sciuridae</taxon>
        <taxon>Xerinae</taxon>
        <taxon>Marmotini</taxon>
        <taxon>Spermophilus</taxon>
    </lineage>
</organism>
<evidence type="ECO:0000256" key="3">
    <source>
        <dbReference type="ARBA" id="ARBA00010931"/>
    </source>
</evidence>
<dbReference type="PANTHER" id="PTHR10953:SF3">
    <property type="entry name" value="UBIQUITIN-LIKE MODIFIER-ACTIVATING ENZYME ATG7"/>
    <property type="match status" value="1"/>
</dbReference>
<evidence type="ECO:0000256" key="15">
    <source>
        <dbReference type="SAM" id="Coils"/>
    </source>
</evidence>
<dbReference type="GO" id="GO:0048511">
    <property type="term" value="P:rhythmic process"/>
    <property type="evidence" value="ECO:0007669"/>
    <property type="project" value="UniProtKB-KW"/>
</dbReference>
<evidence type="ECO:0000256" key="13">
    <source>
        <dbReference type="ARBA" id="ARBA00030242"/>
    </source>
</evidence>
<dbReference type="InterPro" id="IPR042522">
    <property type="entry name" value="Atg7_N_1"/>
</dbReference>
<keyword evidence="6" id="KW-0813">Transport</keyword>
<evidence type="ECO:0000313" key="18">
    <source>
        <dbReference type="Ensembl" id="ENSSDAP00000026525.1"/>
    </source>
</evidence>
<keyword evidence="19" id="KW-1185">Reference proteome</keyword>
<accession>A0A8C9QSM8</accession>
<evidence type="ECO:0000256" key="10">
    <source>
        <dbReference type="ARBA" id="ARBA00023006"/>
    </source>
</evidence>
<dbReference type="GO" id="GO:0000407">
    <property type="term" value="C:phagophore assembly site"/>
    <property type="evidence" value="ECO:0007669"/>
    <property type="project" value="UniProtKB-SubCell"/>
</dbReference>
<keyword evidence="8" id="KW-0833">Ubl conjugation pathway</keyword>
<evidence type="ECO:0000256" key="9">
    <source>
        <dbReference type="ARBA" id="ARBA00022927"/>
    </source>
</evidence>
<dbReference type="GO" id="GO:0019778">
    <property type="term" value="F:Atg12 activating enzyme activity"/>
    <property type="evidence" value="ECO:0007669"/>
    <property type="project" value="TreeGrafter"/>
</dbReference>
<feature type="domain" description="Ubiquitin-like modifier-activating enzyme Atg7 N-terminal" evidence="17">
    <location>
        <begin position="134"/>
        <end position="280"/>
    </location>
</feature>
<keyword evidence="10" id="KW-0072">Autophagy</keyword>
<keyword evidence="7" id="KW-0963">Cytoplasm</keyword>
<evidence type="ECO:0000256" key="1">
    <source>
        <dbReference type="ARBA" id="ARBA00004329"/>
    </source>
</evidence>
<feature type="domain" description="THIF-type NAD/FAD binding fold" evidence="16">
    <location>
        <begin position="295"/>
        <end position="557"/>
    </location>
</feature>
<proteinExistence type="inferred from homology"/>
<evidence type="ECO:0000256" key="14">
    <source>
        <dbReference type="ARBA" id="ARBA00032823"/>
    </source>
</evidence>
<feature type="coiled-coil region" evidence="15">
    <location>
        <begin position="401"/>
        <end position="428"/>
    </location>
</feature>
<keyword evidence="9" id="KW-0653">Protein transport</keyword>
<dbReference type="InterPro" id="IPR042523">
    <property type="entry name" value="Atg7_N_2"/>
</dbReference>
<evidence type="ECO:0000256" key="8">
    <source>
        <dbReference type="ARBA" id="ARBA00022786"/>
    </source>
</evidence>
<dbReference type="GO" id="GO:0019779">
    <property type="term" value="F:Atg8 activating enzyme activity"/>
    <property type="evidence" value="ECO:0007669"/>
    <property type="project" value="TreeGrafter"/>
</dbReference>
<dbReference type="Gene3D" id="3.40.140.100">
    <property type="entry name" value="Ubiquitin-like modifier-activating enzyme ATG7 C-terminal domain"/>
    <property type="match status" value="1"/>
</dbReference>
<evidence type="ECO:0000259" key="17">
    <source>
        <dbReference type="Pfam" id="PF16420"/>
    </source>
</evidence>
<reference evidence="18" key="2">
    <citation type="submission" date="2025-09" db="UniProtKB">
        <authorList>
            <consortium name="Ensembl"/>
        </authorList>
    </citation>
    <scope>IDENTIFICATION</scope>
</reference>
<dbReference type="AlphaFoldDB" id="A0A8C9QSM8"/>
<evidence type="ECO:0000256" key="11">
    <source>
        <dbReference type="ARBA" id="ARBA00023108"/>
    </source>
</evidence>
<keyword evidence="11" id="KW-0090">Biological rhythms</keyword>
<dbReference type="GO" id="GO:0000045">
    <property type="term" value="P:autophagosome assembly"/>
    <property type="evidence" value="ECO:0007669"/>
    <property type="project" value="TreeGrafter"/>
</dbReference>
<dbReference type="PANTHER" id="PTHR10953">
    <property type="entry name" value="UBIQUITIN-ACTIVATING ENZYME E1"/>
    <property type="match status" value="1"/>
</dbReference>
<dbReference type="GO" id="GO:0032446">
    <property type="term" value="P:protein modification by small protein conjugation"/>
    <property type="evidence" value="ECO:0007669"/>
    <property type="project" value="TreeGrafter"/>
</dbReference>
<evidence type="ECO:0000256" key="4">
    <source>
        <dbReference type="ARBA" id="ARBA00017647"/>
    </source>
</evidence>
<dbReference type="Gene3D" id="3.40.140.70">
    <property type="entry name" value="Ubiquitin-like modifier-activating enzyme ATG7 N-terminal domain"/>
    <property type="match status" value="1"/>
</dbReference>
<dbReference type="Gene3D" id="3.40.50.720">
    <property type="entry name" value="NAD(P)-binding Rossmann-like Domain"/>
    <property type="match status" value="1"/>
</dbReference>
<reference evidence="18" key="1">
    <citation type="submission" date="2025-08" db="UniProtKB">
        <authorList>
            <consortium name="Ensembl"/>
        </authorList>
    </citation>
    <scope>IDENTIFICATION</scope>
</reference>
<dbReference type="FunFam" id="3.40.140.100:FF:000001">
    <property type="entry name" value="Ubiquitin-like modifier-activating enzyme ATG7"/>
    <property type="match status" value="1"/>
</dbReference>
<dbReference type="GO" id="GO:0000422">
    <property type="term" value="P:autophagy of mitochondrion"/>
    <property type="evidence" value="ECO:0007669"/>
    <property type="project" value="TreeGrafter"/>
</dbReference>
<dbReference type="InterPro" id="IPR032197">
    <property type="entry name" value="Atg7_N"/>
</dbReference>
<dbReference type="GO" id="GO:0015031">
    <property type="term" value="P:protein transport"/>
    <property type="evidence" value="ECO:0007669"/>
    <property type="project" value="UniProtKB-KW"/>
</dbReference>
<keyword evidence="15" id="KW-0175">Coiled coil</keyword>
<dbReference type="InterPro" id="IPR035985">
    <property type="entry name" value="Ubiquitin-activating_enz"/>
</dbReference>
<name>A0A8C9QSM8_SPEDA</name>
<dbReference type="Proteomes" id="UP000694422">
    <property type="component" value="Unplaced"/>
</dbReference>
<sequence length="619" mass="68405">MGDPGLFKLQFAPFSSALDVGFWHELTQKKLNEYRLDEAPKDIKGYYYNGDSAGLPARLTLEFSAFDMSAPTPAHCCPAVGTLYNTNTLESFKTADKKLLLEQAADEIWESIKSGAALENPVLLNKFLLLTFAIQALERAYDDLCQTEGVTALPYFLIKYDDNMVRVSLLKHYSDFFQGQRIKITVGVYDPCNLAQYPGWPLRNFLVLAAHRWSSSFQSVEVLCFRDRTMQGARDIAHSIIFEVKLPEMAFSPDCPKAVGWEKNQKGGMGPRMVNLSECMDPKRLAESSVDLNLKLMCWRLVPTLDLEKVVSVKCLLLGAGTLGCNVARTLMGWGVRHVTFVDNAKISYSNPVRQPLYEFEDCLGGGKPKALAAADRLQKIFPGVNARGFNMSIPMPGHPVNFSSITLEQARKDVEQLEQLIESHDVIFLLMDTRESRWLPAVIAASKRKLVINAALGFDTFVVMRHGLKKPKQQGAGDLCPSHSVASADLLGSSLFANIPGYKLGCYFCNDVVAPGDSTRDRTLDQQCTVSRPGLAMIAGALAVELMVSVLQHPEGGYAIASSSDDRMNEPPTSLGLVPHQIRGFLSRFDNVLPVSLAFDKCTACSSKIWDMSDDETI</sequence>
<dbReference type="InterPro" id="IPR045886">
    <property type="entry name" value="ThiF/MoeB/HesA"/>
</dbReference>
<evidence type="ECO:0000313" key="19">
    <source>
        <dbReference type="Proteomes" id="UP000694422"/>
    </source>
</evidence>
<dbReference type="Pfam" id="PF16420">
    <property type="entry name" value="ATG7_N"/>
    <property type="match status" value="2"/>
</dbReference>
<dbReference type="GO" id="GO:0080090">
    <property type="term" value="P:regulation of primary metabolic process"/>
    <property type="evidence" value="ECO:0007669"/>
    <property type="project" value="UniProtKB-ARBA"/>
</dbReference>
<dbReference type="Ensembl" id="ENSSDAT00000030312.1">
    <property type="protein sequence ID" value="ENSSDAP00000026525.1"/>
    <property type="gene ID" value="ENSSDAG00000024000.1"/>
</dbReference>